<dbReference type="UniPathway" id="UPA00214"/>
<dbReference type="Proteomes" id="UP000029227">
    <property type="component" value="Unassembled WGS sequence"/>
</dbReference>
<dbReference type="AlphaFoldDB" id="A0A090QG48"/>
<evidence type="ECO:0000313" key="12">
    <source>
        <dbReference type="EMBL" id="GAL02105.1"/>
    </source>
</evidence>
<keyword evidence="6 10" id="KW-0548">Nucleotidyltransferase</keyword>
<dbReference type="eggNOG" id="COG1085">
    <property type="taxonomic scope" value="Bacteria"/>
</dbReference>
<comment type="catalytic activity">
    <reaction evidence="1 10">
        <text>alpha-D-galactose 1-phosphate + UDP-alpha-D-glucose = alpha-D-glucose 1-phosphate + UDP-alpha-D-galactose</text>
        <dbReference type="Rhea" id="RHEA:13989"/>
        <dbReference type="ChEBI" id="CHEBI:58336"/>
        <dbReference type="ChEBI" id="CHEBI:58601"/>
        <dbReference type="ChEBI" id="CHEBI:58885"/>
        <dbReference type="ChEBI" id="CHEBI:66914"/>
        <dbReference type="EC" id="2.7.7.12"/>
    </reaction>
</comment>
<comment type="caution">
    <text evidence="12">The sequence shown here is derived from an EMBL/GenBank/DDBJ whole genome shotgun (WGS) entry which is preliminary data.</text>
</comment>
<keyword evidence="7 10" id="KW-0299">Galactose metabolism</keyword>
<dbReference type="Gene3D" id="3.30.428.10">
    <property type="entry name" value="HIT-like"/>
    <property type="match status" value="1"/>
</dbReference>
<dbReference type="InterPro" id="IPR005849">
    <property type="entry name" value="GalP_Utransf_N"/>
</dbReference>
<dbReference type="InterPro" id="IPR036265">
    <property type="entry name" value="HIT-like_sf"/>
</dbReference>
<dbReference type="EMBL" id="BBMN01000001">
    <property type="protein sequence ID" value="GAL02105.1"/>
    <property type="molecule type" value="Genomic_DNA"/>
</dbReference>
<dbReference type="GO" id="GO:0033499">
    <property type="term" value="P:galactose catabolic process via UDP-galactose, Leloir pathway"/>
    <property type="evidence" value="ECO:0007669"/>
    <property type="project" value="TreeGrafter"/>
</dbReference>
<evidence type="ECO:0000256" key="1">
    <source>
        <dbReference type="ARBA" id="ARBA00001107"/>
    </source>
</evidence>
<evidence type="ECO:0000256" key="3">
    <source>
        <dbReference type="ARBA" id="ARBA00012384"/>
    </source>
</evidence>
<comment type="pathway">
    <text evidence="2 10">Carbohydrate metabolism; galactose metabolism.</text>
</comment>
<dbReference type="Pfam" id="PF01087">
    <property type="entry name" value="GalP_UDP_transf"/>
    <property type="match status" value="1"/>
</dbReference>
<dbReference type="PROSITE" id="PS00117">
    <property type="entry name" value="GAL_P_UDP_TRANSF_I"/>
    <property type="match status" value="1"/>
</dbReference>
<keyword evidence="10" id="KW-0479">Metal-binding</keyword>
<evidence type="ECO:0000256" key="7">
    <source>
        <dbReference type="ARBA" id="ARBA00023144"/>
    </source>
</evidence>
<dbReference type="NCBIfam" id="TIGR00209">
    <property type="entry name" value="galT_1"/>
    <property type="match status" value="1"/>
</dbReference>
<evidence type="ECO:0000256" key="8">
    <source>
        <dbReference type="ARBA" id="ARBA00023277"/>
    </source>
</evidence>
<dbReference type="EC" id="2.7.7.12" evidence="3 9"/>
<reference evidence="12 13" key="1">
    <citation type="journal article" date="2014" name="Genome Announc.">
        <title>Draft Genome Sequences of Two Vibrionaceae Species, Vibrio ponticus C121 and Photobacterium aphoticum C119, Isolated as Coral Reef Microbiota.</title>
        <authorList>
            <person name="Al-saari N."/>
            <person name="Meirelles P.M."/>
            <person name="Mino S."/>
            <person name="Suda W."/>
            <person name="Oshima K."/>
            <person name="Hattori M."/>
            <person name="Ohkuma M."/>
            <person name="Thompson F.L."/>
            <person name="Gomez-Gil B."/>
            <person name="Sawabe T."/>
            <person name="Sawabe T."/>
        </authorList>
    </citation>
    <scope>NUCLEOTIDE SEQUENCE [LARGE SCALE GENOMIC DNA]</scope>
    <source>
        <strain evidence="12 13">JCM 19237</strain>
    </source>
</reference>
<dbReference type="GO" id="GO:0005737">
    <property type="term" value="C:cytoplasm"/>
    <property type="evidence" value="ECO:0007669"/>
    <property type="project" value="TreeGrafter"/>
</dbReference>
<evidence type="ECO:0000256" key="9">
    <source>
        <dbReference type="NCBIfam" id="TIGR00209"/>
    </source>
</evidence>
<dbReference type="STRING" id="754436.JCM19237_4998"/>
<protein>
    <recommendedName>
        <fullName evidence="4 9">Galactose-1-phosphate uridylyltransferase</fullName>
        <ecNumber evidence="3 9">2.7.7.12</ecNumber>
    </recommendedName>
</protein>
<accession>A0A090QG48</accession>
<evidence type="ECO:0000313" key="13">
    <source>
        <dbReference type="Proteomes" id="UP000029227"/>
    </source>
</evidence>
<organism evidence="12 13">
    <name type="scientific">Photobacterium aphoticum</name>
    <dbReference type="NCBI Taxonomy" id="754436"/>
    <lineage>
        <taxon>Bacteria</taxon>
        <taxon>Pseudomonadati</taxon>
        <taxon>Pseudomonadota</taxon>
        <taxon>Gammaproteobacteria</taxon>
        <taxon>Vibrionales</taxon>
        <taxon>Vibrionaceae</taxon>
        <taxon>Photobacterium</taxon>
    </lineage>
</organism>
<evidence type="ECO:0000256" key="5">
    <source>
        <dbReference type="ARBA" id="ARBA00022679"/>
    </source>
</evidence>
<sequence>MVDSPEAPQSSNPLFKTQGVRGLSRVICFSPDHSKTLPELSVPQIRGVVDTWNEQIEELGKDYIWVQAFENKGEAMGCSQPHPHGQIWLTASCQTRLSAKSTT</sequence>
<evidence type="ECO:0000256" key="4">
    <source>
        <dbReference type="ARBA" id="ARBA00016340"/>
    </source>
</evidence>
<dbReference type="SUPFAM" id="SSF54197">
    <property type="entry name" value="HIT-like"/>
    <property type="match status" value="1"/>
</dbReference>
<dbReference type="PANTHER" id="PTHR11943">
    <property type="entry name" value="GALACTOSE-1-PHOSPHATE URIDYLYLTRANSFERASE"/>
    <property type="match status" value="1"/>
</dbReference>
<evidence type="ECO:0000256" key="10">
    <source>
        <dbReference type="RuleBase" id="RU000506"/>
    </source>
</evidence>
<dbReference type="InterPro" id="IPR019779">
    <property type="entry name" value="GalP_UDPtransf1_His-AS"/>
</dbReference>
<evidence type="ECO:0000256" key="6">
    <source>
        <dbReference type="ARBA" id="ARBA00022695"/>
    </source>
</evidence>
<dbReference type="InterPro" id="IPR001937">
    <property type="entry name" value="GalP_UDPtransf1"/>
</dbReference>
<evidence type="ECO:0000256" key="2">
    <source>
        <dbReference type="ARBA" id="ARBA00004947"/>
    </source>
</evidence>
<proteinExistence type="inferred from homology"/>
<feature type="domain" description="Galactose-1-phosphate uridyl transferase N-terminal" evidence="11">
    <location>
        <begin position="8"/>
        <end position="90"/>
    </location>
</feature>
<evidence type="ECO:0000259" key="11">
    <source>
        <dbReference type="Pfam" id="PF01087"/>
    </source>
</evidence>
<dbReference type="GO" id="GO:0008108">
    <property type="term" value="F:UDP-glucose:hexose-1-phosphate uridylyltransferase activity"/>
    <property type="evidence" value="ECO:0007669"/>
    <property type="project" value="UniProtKB-UniRule"/>
</dbReference>
<dbReference type="PANTHER" id="PTHR11943:SF1">
    <property type="entry name" value="GALACTOSE-1-PHOSPHATE URIDYLYLTRANSFERASE"/>
    <property type="match status" value="1"/>
</dbReference>
<name>A0A090QG48_9GAMM</name>
<keyword evidence="5 10" id="KW-0808">Transferase</keyword>
<dbReference type="GO" id="GO:0008270">
    <property type="term" value="F:zinc ion binding"/>
    <property type="evidence" value="ECO:0007669"/>
    <property type="project" value="InterPro"/>
</dbReference>
<keyword evidence="8 10" id="KW-0119">Carbohydrate metabolism</keyword>
<gene>
    <name evidence="12" type="ORF">JCM19237_4998</name>
</gene>
<comment type="similarity">
    <text evidence="10">Belongs to the galactose-1-phosphate uridylyltransferase type 1 family.</text>
</comment>